<dbReference type="InterPro" id="IPR036404">
    <property type="entry name" value="Jacalin-like_lectin_dom_sf"/>
</dbReference>
<dbReference type="PANTHER" id="PTHR21054">
    <property type="entry name" value="ZINC METALLOPROTEINASE-RELATED"/>
    <property type="match status" value="1"/>
</dbReference>
<dbReference type="InterPro" id="IPR001229">
    <property type="entry name" value="Jacalin-like_lectin_dom"/>
</dbReference>
<dbReference type="SUPFAM" id="SSF51101">
    <property type="entry name" value="Mannose-binding lectins"/>
    <property type="match status" value="1"/>
</dbReference>
<name>A0A9N9KX46_9HELO</name>
<feature type="region of interest" description="Disordered" evidence="1">
    <location>
        <begin position="95"/>
        <end position="117"/>
    </location>
</feature>
<comment type="caution">
    <text evidence="4">The sequence shown here is derived from an EMBL/GenBank/DDBJ whole genome shotgun (WGS) entry which is preliminary data.</text>
</comment>
<reference evidence="4" key="1">
    <citation type="submission" date="2021-07" db="EMBL/GenBank/DDBJ databases">
        <authorList>
            <person name="Durling M."/>
        </authorList>
    </citation>
    <scope>NUCLEOTIDE SEQUENCE</scope>
</reference>
<dbReference type="SUPFAM" id="SSF53474">
    <property type="entry name" value="alpha/beta-Hydrolases"/>
    <property type="match status" value="1"/>
</dbReference>
<dbReference type="PROSITE" id="PS51752">
    <property type="entry name" value="JACALIN_LECTIN"/>
    <property type="match status" value="1"/>
</dbReference>
<dbReference type="Pfam" id="PF12044">
    <property type="entry name" value="Metallopep"/>
    <property type="match status" value="1"/>
</dbReference>
<protein>
    <recommendedName>
        <fullName evidence="3">Jacalin-type lectin domain-containing protein</fullName>
    </recommendedName>
</protein>
<sequence length="1592" mass="173013">MFLLPILETETLIVSVSSWCLCTPSASALNVLRTAAAGENTASASVSASLQHLRPLDRKTHARTLGAGNCLCPGAVRFIANPVVSPVTRVIGKDHLTGSTSLPPPSPGHSTTPALTPASGRLSLPTLATVRYVKFVPASSCLLCGLLVCGLWGQQELSSPFPELHCSCRPHPSYQLLLFKVAATAAASNASIDWISPPLSFNSLRTSTTTTAALRLDSTQIAAVEECERSKSSFRTNRSTDSSNASNNESGASVPTTKSSSTLSSVHGSTTPPASSLLSKSPSAGNLQQRLGTPPPIPNGRPTVSTSSSNRYSVSGMSGLGSPSPKSTLPTSPYAPRILSITDNTWVYQKVLSIYGTIADPSTQALEGNLTVSRQDDGFPPTYWPVSDSHFKALVYLTPGPNRLRFDFTSPKLANSNTSNPIHSSYLTLHMLPPQCSPPLQLVILLAKDSPGTFDAVPARIEREGNGLDTAIKKFRMAAYLWQAFTAEQMYRNKLGRRVFRMEEEWVTGTSNLRDRELGTMRSEAKVHIVRCDKTVAEIRDLDLAQQNPKAQRSGDLFSIASEAVKNHFQSLPGQKQYVSVLILDSHWDKEAQMITGHAALGGGGGDLQLAICGSHALQSYPSCIEEVVPAFSDCTPTDTNYVANDCNESGSNWEAANIGIGAHMHETGHLFGCPHAESGVMLRDYVTLNRSFTTREPFSTRTKSKGGLVLPKDECTWHRLDCLRFRGHPCFALPTDPPRATDDSVQVWPVDGGNVIVTATSGISFMEIYTPGDDVCHYWQEFGDGNGHGPIQKQINLTEQDLRSRLPEERKKMPLKLSIKSVAGGSHEVEDFGILASKASRTKLQNGQMAFRSSKLGLSQMNGSQPQEFAFDSVLQQTKIITQVKVYHGFALDGIEFMYEDSTSQLFGKRGGQPGGSDFFLDTRRGEYITGFYVRSGFWVDGIAIMTSLGRKSAVFGNPTGGSGHTLIPPRGYSIAGVSGSCADWVDGFACLQNSSCNGFGSSNIEVRLAIEILRCFYKVLITGTAILGPSSAQLSLSRPTSGPSELRQPFYQLSASYFKMVSLWGNKDGEENGNNATTPQNGASSSSHQPRNSEPDERTQLLPPSHHEGFLSPDDPAVTPYNLWSVRFTRYFTVFFAVITFLWWALLLVSIFVSPPGMHSRGSGFFDFSYTTLTLGVLLVVLLFFSVPSTASQVTCLIISLVLLVDMILIVSVARLRTEEGWVGITSCVWALLMSLWAISTDRLVTWGKHEEEERLTGRQETRRTVGEWFAVLASTIVLIAVAIVGVLLTATLILRARDASLAPPGERYYVDGDKYQIHIFCEGNATDSSGKKLPTVLFEAGEGPFAGGMNIIALNALANGSINRYCYSDRPGIGWSDNAPSPFSAGMAADVLSEALSRAGEEGPFILASQGVGSIYSRVFSSRHGRDVKGILLIDPLHEDLLYRIGSPNRGFLLWAWGIISPLGLDRNFAAIIKGRTREDRVFGRSAYQSGKFIKAKLQESLVANSLTKNEVGSARNIQKEKTPLVVISSGISVKTDTEWEKKQRDLTRLTRNLVAWDIVNKAPSEVWRTREGRDMIEKRLGELVKGSA</sequence>
<dbReference type="PANTHER" id="PTHR21054:SF2">
    <property type="entry name" value="MIP04191P"/>
    <property type="match status" value="1"/>
</dbReference>
<feature type="domain" description="Jacalin-type lectin" evidence="3">
    <location>
        <begin position="854"/>
        <end position="996"/>
    </location>
</feature>
<evidence type="ECO:0000256" key="2">
    <source>
        <dbReference type="SAM" id="Phobius"/>
    </source>
</evidence>
<dbReference type="Pfam" id="PF10329">
    <property type="entry name" value="DUF2417"/>
    <property type="match status" value="1"/>
</dbReference>
<gene>
    <name evidence="4" type="ORF">HYFRA_00005828</name>
</gene>
<feature type="transmembrane region" description="Helical" evidence="2">
    <location>
        <begin position="1193"/>
        <end position="1216"/>
    </location>
</feature>
<feature type="transmembrane region" description="Helical" evidence="2">
    <location>
        <begin position="1133"/>
        <end position="1155"/>
    </location>
</feature>
<dbReference type="InterPro" id="IPR021917">
    <property type="entry name" value="Unchr_Zn-peptidase-like"/>
</dbReference>
<feature type="region of interest" description="Disordered" evidence="1">
    <location>
        <begin position="1071"/>
        <end position="1115"/>
    </location>
</feature>
<proteinExistence type="predicted"/>
<feature type="compositionally biased region" description="Polar residues" evidence="1">
    <location>
        <begin position="1074"/>
        <end position="1092"/>
    </location>
</feature>
<keyword evidence="2" id="KW-0812">Transmembrane</keyword>
<feature type="compositionally biased region" description="Low complexity" evidence="1">
    <location>
        <begin position="303"/>
        <end position="332"/>
    </location>
</feature>
<keyword evidence="5" id="KW-1185">Reference proteome</keyword>
<feature type="compositionally biased region" description="Basic and acidic residues" evidence="1">
    <location>
        <begin position="1093"/>
        <end position="1111"/>
    </location>
</feature>
<evidence type="ECO:0000313" key="4">
    <source>
        <dbReference type="EMBL" id="CAG8954208.1"/>
    </source>
</evidence>
<keyword evidence="2" id="KW-0472">Membrane</keyword>
<feature type="region of interest" description="Disordered" evidence="1">
    <location>
        <begin position="227"/>
        <end position="332"/>
    </location>
</feature>
<evidence type="ECO:0000256" key="1">
    <source>
        <dbReference type="SAM" id="MobiDB-lite"/>
    </source>
</evidence>
<feature type="compositionally biased region" description="Low complexity" evidence="1">
    <location>
        <begin position="242"/>
        <end position="284"/>
    </location>
</feature>
<keyword evidence="2" id="KW-1133">Transmembrane helix</keyword>
<dbReference type="EMBL" id="CAJVRL010000056">
    <property type="protein sequence ID" value="CAG8954208.1"/>
    <property type="molecule type" value="Genomic_DNA"/>
</dbReference>
<organism evidence="4 5">
    <name type="scientific">Hymenoscyphus fraxineus</name>
    <dbReference type="NCBI Taxonomy" id="746836"/>
    <lineage>
        <taxon>Eukaryota</taxon>
        <taxon>Fungi</taxon>
        <taxon>Dikarya</taxon>
        <taxon>Ascomycota</taxon>
        <taxon>Pezizomycotina</taxon>
        <taxon>Leotiomycetes</taxon>
        <taxon>Helotiales</taxon>
        <taxon>Helotiaceae</taxon>
        <taxon>Hymenoscyphus</taxon>
    </lineage>
</organism>
<dbReference type="Proteomes" id="UP000696280">
    <property type="component" value="Unassembled WGS sequence"/>
</dbReference>
<dbReference type="Gene3D" id="2.100.10.30">
    <property type="entry name" value="Jacalin-like lectin domain"/>
    <property type="match status" value="1"/>
</dbReference>
<dbReference type="InterPro" id="IPR029058">
    <property type="entry name" value="AB_hydrolase_fold"/>
</dbReference>
<feature type="transmembrane region" description="Helical" evidence="2">
    <location>
        <begin position="1271"/>
        <end position="1297"/>
    </location>
</feature>
<evidence type="ECO:0000313" key="5">
    <source>
        <dbReference type="Proteomes" id="UP000696280"/>
    </source>
</evidence>
<accession>A0A9N9KX46</accession>
<dbReference type="InterPro" id="IPR053002">
    <property type="entry name" value="Metalloproteinase_M10B"/>
</dbReference>
<evidence type="ECO:0000259" key="3">
    <source>
        <dbReference type="PROSITE" id="PS51752"/>
    </source>
</evidence>
<dbReference type="InterPro" id="IPR019431">
    <property type="entry name" value="DUF2417"/>
</dbReference>
<dbReference type="GO" id="GO:0005737">
    <property type="term" value="C:cytoplasm"/>
    <property type="evidence" value="ECO:0007669"/>
    <property type="project" value="TreeGrafter"/>
</dbReference>
<dbReference type="Gene3D" id="3.40.50.1820">
    <property type="entry name" value="alpha/beta hydrolase"/>
    <property type="match status" value="1"/>
</dbReference>
<feature type="transmembrane region" description="Helical" evidence="2">
    <location>
        <begin position="1223"/>
        <end position="1241"/>
    </location>
</feature>
<dbReference type="OrthoDB" id="74460at2759"/>
<dbReference type="Pfam" id="PF01419">
    <property type="entry name" value="Jacalin"/>
    <property type="match status" value="1"/>
</dbReference>
<feature type="transmembrane region" description="Helical" evidence="2">
    <location>
        <begin position="1167"/>
        <end position="1187"/>
    </location>
</feature>